<dbReference type="Proteomes" id="UP000218811">
    <property type="component" value="Unassembled WGS sequence"/>
</dbReference>
<accession>A0A2H3JZM1</accession>
<sequence length="162" mass="17463">MGGESLEQGHCWVEVSRGRTPIRACWTEDAPENIHLRSRGSEGVSVVDVILGGDTEDAPVNAPPPLKGERRGSQWWTSSLGVFTSCLGLSQSVSDVTYEDARRDRDVVGLDYVGYSARRRGAGSLYLPGSFDAPGCPTPSSTPKEWRNSSRSYDVASVADGE</sequence>
<feature type="region of interest" description="Disordered" evidence="1">
    <location>
        <begin position="128"/>
        <end position="162"/>
    </location>
</feature>
<dbReference type="EMBL" id="KB468157">
    <property type="protein sequence ID" value="PCH44349.1"/>
    <property type="molecule type" value="Genomic_DNA"/>
</dbReference>
<name>A0A2H3JZM1_WOLCO</name>
<evidence type="ECO:0000313" key="3">
    <source>
        <dbReference type="Proteomes" id="UP000218811"/>
    </source>
</evidence>
<keyword evidence="3" id="KW-1185">Reference proteome</keyword>
<evidence type="ECO:0000256" key="1">
    <source>
        <dbReference type="SAM" id="MobiDB-lite"/>
    </source>
</evidence>
<reference evidence="2 3" key="1">
    <citation type="journal article" date="2012" name="Science">
        <title>The Paleozoic origin of enzymatic lignin decomposition reconstructed from 31 fungal genomes.</title>
        <authorList>
            <person name="Floudas D."/>
            <person name="Binder M."/>
            <person name="Riley R."/>
            <person name="Barry K."/>
            <person name="Blanchette R.A."/>
            <person name="Henrissat B."/>
            <person name="Martinez A.T."/>
            <person name="Otillar R."/>
            <person name="Spatafora J.W."/>
            <person name="Yadav J.S."/>
            <person name="Aerts A."/>
            <person name="Benoit I."/>
            <person name="Boyd A."/>
            <person name="Carlson A."/>
            <person name="Copeland A."/>
            <person name="Coutinho P.M."/>
            <person name="de Vries R.P."/>
            <person name="Ferreira P."/>
            <person name="Findley K."/>
            <person name="Foster B."/>
            <person name="Gaskell J."/>
            <person name="Glotzer D."/>
            <person name="Gorecki P."/>
            <person name="Heitman J."/>
            <person name="Hesse C."/>
            <person name="Hori C."/>
            <person name="Igarashi K."/>
            <person name="Jurgens J.A."/>
            <person name="Kallen N."/>
            <person name="Kersten P."/>
            <person name="Kohler A."/>
            <person name="Kuees U."/>
            <person name="Kumar T.K.A."/>
            <person name="Kuo A."/>
            <person name="LaButti K."/>
            <person name="Larrondo L.F."/>
            <person name="Lindquist E."/>
            <person name="Ling A."/>
            <person name="Lombard V."/>
            <person name="Lucas S."/>
            <person name="Lundell T."/>
            <person name="Martin R."/>
            <person name="McLaughlin D.J."/>
            <person name="Morgenstern I."/>
            <person name="Morin E."/>
            <person name="Murat C."/>
            <person name="Nagy L.G."/>
            <person name="Nolan M."/>
            <person name="Ohm R.A."/>
            <person name="Patyshakuliyeva A."/>
            <person name="Rokas A."/>
            <person name="Ruiz-Duenas F.J."/>
            <person name="Sabat G."/>
            <person name="Salamov A."/>
            <person name="Samejima M."/>
            <person name="Schmutz J."/>
            <person name="Slot J.C."/>
            <person name="St John F."/>
            <person name="Stenlid J."/>
            <person name="Sun H."/>
            <person name="Sun S."/>
            <person name="Syed K."/>
            <person name="Tsang A."/>
            <person name="Wiebenga A."/>
            <person name="Young D."/>
            <person name="Pisabarro A."/>
            <person name="Eastwood D.C."/>
            <person name="Martin F."/>
            <person name="Cullen D."/>
            <person name="Grigoriev I.V."/>
            <person name="Hibbett D.S."/>
        </authorList>
    </citation>
    <scope>NUCLEOTIDE SEQUENCE [LARGE SCALE GENOMIC DNA]</scope>
    <source>
        <strain evidence="2 3">MD-104</strain>
    </source>
</reference>
<organism evidence="2 3">
    <name type="scientific">Wolfiporia cocos (strain MD-104)</name>
    <name type="common">Brown rot fungus</name>
    <dbReference type="NCBI Taxonomy" id="742152"/>
    <lineage>
        <taxon>Eukaryota</taxon>
        <taxon>Fungi</taxon>
        <taxon>Dikarya</taxon>
        <taxon>Basidiomycota</taxon>
        <taxon>Agaricomycotina</taxon>
        <taxon>Agaricomycetes</taxon>
        <taxon>Polyporales</taxon>
        <taxon>Phaeolaceae</taxon>
        <taxon>Wolfiporia</taxon>
    </lineage>
</organism>
<gene>
    <name evidence="2" type="ORF">WOLCODRAFT_154380</name>
</gene>
<protein>
    <submittedName>
        <fullName evidence="2">Uncharacterized protein</fullName>
    </submittedName>
</protein>
<dbReference type="AlphaFoldDB" id="A0A2H3JZM1"/>
<evidence type="ECO:0000313" key="2">
    <source>
        <dbReference type="EMBL" id="PCH44349.1"/>
    </source>
</evidence>
<proteinExistence type="predicted"/>